<dbReference type="Gene3D" id="1.20.1540.10">
    <property type="entry name" value="Rhomboid-like"/>
    <property type="match status" value="1"/>
</dbReference>
<reference evidence="10 11" key="1">
    <citation type="submission" date="2023-03" db="EMBL/GenBank/DDBJ databases">
        <title>Bacillus Genome Sequencing.</title>
        <authorList>
            <person name="Dunlap C."/>
        </authorList>
    </citation>
    <scope>NUCLEOTIDE SEQUENCE [LARGE SCALE GENOMIC DNA]</scope>
    <source>
        <strain evidence="10 11">B-41290</strain>
    </source>
</reference>
<keyword evidence="7" id="KW-0802">TPR repeat</keyword>
<evidence type="ECO:0000256" key="6">
    <source>
        <dbReference type="ARBA" id="ARBA00023136"/>
    </source>
</evidence>
<comment type="subcellular location">
    <subcellularLocation>
        <location evidence="1">Membrane</location>
        <topology evidence="1">Multi-pass membrane protein</topology>
    </subcellularLocation>
</comment>
<evidence type="ECO:0000256" key="8">
    <source>
        <dbReference type="SAM" id="Phobius"/>
    </source>
</evidence>
<feature type="transmembrane region" description="Helical" evidence="8">
    <location>
        <begin position="320"/>
        <end position="338"/>
    </location>
</feature>
<proteinExistence type="inferred from homology"/>
<gene>
    <name evidence="10" type="ORF">P4706_15645</name>
</gene>
<dbReference type="InterPro" id="IPR011990">
    <property type="entry name" value="TPR-like_helical_dom_sf"/>
</dbReference>
<dbReference type="InterPro" id="IPR019734">
    <property type="entry name" value="TPR_rpt"/>
</dbReference>
<feature type="repeat" description="TPR" evidence="7">
    <location>
        <begin position="469"/>
        <end position="502"/>
    </location>
</feature>
<protein>
    <submittedName>
        <fullName evidence="10">Rhomboid family intramembrane serine protease</fullName>
        <ecNumber evidence="10">3.4.21.105</ecNumber>
    </submittedName>
</protein>
<keyword evidence="11" id="KW-1185">Reference proteome</keyword>
<comment type="similarity">
    <text evidence="2">Belongs to the peptidase S54 family.</text>
</comment>
<feature type="transmembrane region" description="Helical" evidence="8">
    <location>
        <begin position="293"/>
        <end position="313"/>
    </location>
</feature>
<evidence type="ECO:0000313" key="11">
    <source>
        <dbReference type="Proteomes" id="UP001307168"/>
    </source>
</evidence>
<name>A0AAW9N9J1_9BACI</name>
<dbReference type="EMBL" id="JARNBH010000016">
    <property type="protein sequence ID" value="MEC0274486.1"/>
    <property type="molecule type" value="Genomic_DNA"/>
</dbReference>
<feature type="transmembrane region" description="Helical" evidence="8">
    <location>
        <begin position="373"/>
        <end position="391"/>
    </location>
</feature>
<keyword evidence="6 8" id="KW-0472">Membrane</keyword>
<feature type="transmembrane region" description="Helical" evidence="8">
    <location>
        <begin position="269"/>
        <end position="287"/>
    </location>
</feature>
<feature type="transmembrane region" description="Helical" evidence="8">
    <location>
        <begin position="186"/>
        <end position="204"/>
    </location>
</feature>
<keyword evidence="10" id="KW-0645">Protease</keyword>
<feature type="domain" description="Peptidase S54 rhomboid" evidence="9">
    <location>
        <begin position="228"/>
        <end position="361"/>
    </location>
</feature>
<comment type="caution">
    <text evidence="10">The sequence shown here is derived from an EMBL/GenBank/DDBJ whole genome shotgun (WGS) entry which is preliminary data.</text>
</comment>
<evidence type="ECO:0000256" key="1">
    <source>
        <dbReference type="ARBA" id="ARBA00004141"/>
    </source>
</evidence>
<keyword evidence="5 8" id="KW-1133">Transmembrane helix</keyword>
<keyword evidence="3 8" id="KW-0812">Transmembrane</keyword>
<feature type="repeat" description="TPR" evidence="7">
    <location>
        <begin position="435"/>
        <end position="468"/>
    </location>
</feature>
<feature type="transmembrane region" description="Helical" evidence="8">
    <location>
        <begin position="344"/>
        <end position="361"/>
    </location>
</feature>
<keyword evidence="4 10" id="KW-0378">Hydrolase</keyword>
<dbReference type="GO" id="GO:0004252">
    <property type="term" value="F:serine-type endopeptidase activity"/>
    <property type="evidence" value="ECO:0007669"/>
    <property type="project" value="InterPro"/>
</dbReference>
<dbReference type="SUPFAM" id="SSF48452">
    <property type="entry name" value="TPR-like"/>
    <property type="match status" value="1"/>
</dbReference>
<dbReference type="InterPro" id="IPR035952">
    <property type="entry name" value="Rhomboid-like_sf"/>
</dbReference>
<sequence length="516" mass="59166">MGKALGFKEDYFFWETIRELSAHYDYRMITVTENHQEIWLESDKNKEFPVIRLIRHDLDWANWLKRDIERTLQNGERIRRKLYKKPINILSIYVSKFAPVDDHDFSSRVASFKKTNVNTFLLTCENFHDSLQNLEHVLKKPLSIQVLEENEIDEEKVLAVKKNAISESVKKAKAEQKVFQNANKPFFTYIFMAVQIAVFILMEFNGGSTNSKTLIEFGAKFSPYIIQGEWWRFFTPMIVHIGFIHLLMNTFSLYLIGAEVERIYGNARFLFIYIFAGFAGTLGSFIMTPNLSAGASGAIFGCFGALLYFGIVYPKLFMRSMGSSVIVLIIINLIYGFTVSGIDNAGHIGGLIGGFLAAGVVHLPKSKNIFRQLAFLIGTVILTYSLLQFGFNHQESEAIDDNTMAMLAQKYIDDDEEDKAEEMLFKYVESNPDAPLSLFMLGNLSFDKKDIYKARDYYEKAIESNPDLYEAHYNLALVYMNLESFDQAKEQADKAIELAPDNKSYTKLLEEIEKQL</sequence>
<dbReference type="PROSITE" id="PS50293">
    <property type="entry name" value="TPR_REGION"/>
    <property type="match status" value="1"/>
</dbReference>
<dbReference type="EC" id="3.4.21.105" evidence="10"/>
<dbReference type="AlphaFoldDB" id="A0AAW9N9J1"/>
<organism evidence="10 11">
    <name type="scientific">Peribacillus castrilensis</name>
    <dbReference type="NCBI Taxonomy" id="2897690"/>
    <lineage>
        <taxon>Bacteria</taxon>
        <taxon>Bacillati</taxon>
        <taxon>Bacillota</taxon>
        <taxon>Bacilli</taxon>
        <taxon>Bacillales</taxon>
        <taxon>Bacillaceae</taxon>
        <taxon>Peribacillus</taxon>
    </lineage>
</organism>
<dbReference type="PANTHER" id="PTHR43731">
    <property type="entry name" value="RHOMBOID PROTEASE"/>
    <property type="match status" value="1"/>
</dbReference>
<accession>A0AAW9N9J1</accession>
<dbReference type="SMART" id="SM00028">
    <property type="entry name" value="TPR"/>
    <property type="match status" value="2"/>
</dbReference>
<dbReference type="GO" id="GO:0006508">
    <property type="term" value="P:proteolysis"/>
    <property type="evidence" value="ECO:0007669"/>
    <property type="project" value="UniProtKB-KW"/>
</dbReference>
<dbReference type="Pfam" id="PF01694">
    <property type="entry name" value="Rhomboid"/>
    <property type="match status" value="1"/>
</dbReference>
<feature type="transmembrane region" description="Helical" evidence="8">
    <location>
        <begin position="237"/>
        <end position="257"/>
    </location>
</feature>
<dbReference type="GO" id="GO:0016020">
    <property type="term" value="C:membrane"/>
    <property type="evidence" value="ECO:0007669"/>
    <property type="project" value="UniProtKB-SubCell"/>
</dbReference>
<evidence type="ECO:0000256" key="7">
    <source>
        <dbReference type="PROSITE-ProRule" id="PRU00339"/>
    </source>
</evidence>
<dbReference type="Proteomes" id="UP001307168">
    <property type="component" value="Unassembled WGS sequence"/>
</dbReference>
<dbReference type="InterPro" id="IPR050925">
    <property type="entry name" value="Rhomboid_protease_S54"/>
</dbReference>
<evidence type="ECO:0000259" key="9">
    <source>
        <dbReference type="Pfam" id="PF01694"/>
    </source>
</evidence>
<dbReference type="PROSITE" id="PS50005">
    <property type="entry name" value="TPR"/>
    <property type="match status" value="2"/>
</dbReference>
<evidence type="ECO:0000256" key="3">
    <source>
        <dbReference type="ARBA" id="ARBA00022692"/>
    </source>
</evidence>
<evidence type="ECO:0000256" key="5">
    <source>
        <dbReference type="ARBA" id="ARBA00022989"/>
    </source>
</evidence>
<dbReference type="InterPro" id="IPR022764">
    <property type="entry name" value="Peptidase_S54_rhomboid_dom"/>
</dbReference>
<evidence type="ECO:0000313" key="10">
    <source>
        <dbReference type="EMBL" id="MEC0274486.1"/>
    </source>
</evidence>
<dbReference type="PANTHER" id="PTHR43731:SF14">
    <property type="entry name" value="PRESENILIN-ASSOCIATED RHOMBOID-LIKE PROTEIN, MITOCHONDRIAL"/>
    <property type="match status" value="1"/>
</dbReference>
<dbReference type="RefSeq" id="WP_367407166.1">
    <property type="nucleotide sequence ID" value="NZ_JARNBH010000016.1"/>
</dbReference>
<dbReference type="Pfam" id="PF14559">
    <property type="entry name" value="TPR_19"/>
    <property type="match status" value="1"/>
</dbReference>
<evidence type="ECO:0000256" key="2">
    <source>
        <dbReference type="ARBA" id="ARBA00009045"/>
    </source>
</evidence>
<dbReference type="SUPFAM" id="SSF144091">
    <property type="entry name" value="Rhomboid-like"/>
    <property type="match status" value="1"/>
</dbReference>
<dbReference type="Gene3D" id="1.25.40.10">
    <property type="entry name" value="Tetratricopeptide repeat domain"/>
    <property type="match status" value="1"/>
</dbReference>
<evidence type="ECO:0000256" key="4">
    <source>
        <dbReference type="ARBA" id="ARBA00022801"/>
    </source>
</evidence>